<dbReference type="GO" id="GO:0014069">
    <property type="term" value="C:postsynaptic density"/>
    <property type="evidence" value="ECO:0007669"/>
    <property type="project" value="TreeGrafter"/>
</dbReference>
<evidence type="ECO:0000256" key="1">
    <source>
        <dbReference type="SAM" id="MobiDB-lite"/>
    </source>
</evidence>
<proteinExistence type="predicted"/>
<dbReference type="Ensembl" id="ENSJHYT00000020588.1">
    <property type="protein sequence ID" value="ENSJHYP00000017074.1"/>
    <property type="gene ID" value="ENSJHYG00000013046.1"/>
</dbReference>
<organism evidence="2 3">
    <name type="scientific">Junco hyemalis</name>
    <name type="common">Dark-eyed junco</name>
    <dbReference type="NCBI Taxonomy" id="40217"/>
    <lineage>
        <taxon>Eukaryota</taxon>
        <taxon>Metazoa</taxon>
        <taxon>Chordata</taxon>
        <taxon>Craniata</taxon>
        <taxon>Vertebrata</taxon>
        <taxon>Euteleostomi</taxon>
        <taxon>Archelosauria</taxon>
        <taxon>Archosauria</taxon>
        <taxon>Dinosauria</taxon>
        <taxon>Saurischia</taxon>
        <taxon>Theropoda</taxon>
        <taxon>Coelurosauria</taxon>
        <taxon>Aves</taxon>
        <taxon>Neognathae</taxon>
        <taxon>Neoaves</taxon>
        <taxon>Telluraves</taxon>
        <taxon>Australaves</taxon>
        <taxon>Passeriformes</taxon>
        <taxon>Passerellidae</taxon>
        <taxon>Junco</taxon>
    </lineage>
</organism>
<reference evidence="2" key="1">
    <citation type="submission" date="2025-08" db="UniProtKB">
        <authorList>
            <consortium name="Ensembl"/>
        </authorList>
    </citation>
    <scope>IDENTIFICATION</scope>
</reference>
<reference evidence="2" key="2">
    <citation type="submission" date="2025-09" db="UniProtKB">
        <authorList>
            <consortium name="Ensembl"/>
        </authorList>
    </citation>
    <scope>IDENTIFICATION</scope>
</reference>
<keyword evidence="3" id="KW-1185">Reference proteome</keyword>
<dbReference type="Proteomes" id="UP000694408">
    <property type="component" value="Unplaced"/>
</dbReference>
<protein>
    <submittedName>
        <fullName evidence="2">Uncharacterized protein</fullName>
    </submittedName>
</protein>
<evidence type="ECO:0000313" key="3">
    <source>
        <dbReference type="Proteomes" id="UP000694408"/>
    </source>
</evidence>
<dbReference type="PANTHER" id="PTHR15832:SF3">
    <property type="entry name" value="SH2 DOMAIN-CONTAINING PROTEIN 5"/>
    <property type="match status" value="1"/>
</dbReference>
<sequence length="228" mass="25375">FSRSVFCLPQVQTLHLLLCRSFQLCYILAHPEEQAAEGELPGPGVLREPLNPEEVSRNVNALVSFRRLPGLGPLGTGERRPEAEGRAWRPGNPYCSPVLVRKKAIRSKVLRSGAYRDCGAEGQLHQQPRDAGECRGKLRHGDARCRQCLGAKRGLTRSHSGGGRGRQRGEELGLPARERERPGRERVVLRRHRQVRAWVRAADPRLGTHLTLGPAHLQPCPPRALPHP</sequence>
<name>A0A8C5JEE8_JUNHY</name>
<accession>A0A8C5JEE8</accession>
<feature type="compositionally biased region" description="Basic and acidic residues" evidence="1">
    <location>
        <begin position="167"/>
        <end position="185"/>
    </location>
</feature>
<evidence type="ECO:0000313" key="2">
    <source>
        <dbReference type="Ensembl" id="ENSJHYP00000017074.1"/>
    </source>
</evidence>
<feature type="region of interest" description="Disordered" evidence="1">
    <location>
        <begin position="209"/>
        <end position="228"/>
    </location>
</feature>
<feature type="region of interest" description="Disordered" evidence="1">
    <location>
        <begin position="154"/>
        <end position="185"/>
    </location>
</feature>
<dbReference type="PANTHER" id="PTHR15832">
    <property type="entry name" value="SHC (SRC HOMOLOGY DOMAIN C-TERMINAL) ADAPTOR HOMOLOG"/>
    <property type="match status" value="1"/>
</dbReference>
<feature type="compositionally biased region" description="Pro residues" evidence="1">
    <location>
        <begin position="219"/>
        <end position="228"/>
    </location>
</feature>
<dbReference type="AlphaFoldDB" id="A0A8C5JEE8"/>